<dbReference type="InterPro" id="IPR001087">
    <property type="entry name" value="GDSL"/>
</dbReference>
<sequence>MRCSCHVMFLRYSPMLLFLIFISISINIKGETGPLTKKNVLIKPFNNTISAIFVFGDSTVDSGNNNCRATVTKSNFPPYGRDFVNHIPTGRFTNGRLVTDMTASYIGLKEFVPPYLDPIFSLEELMTGVSFASGGSGFDPLTAQISGVIPLEQQLEYFKEYKIRVENEIGEEKTKLLVSKAMFLISAGTNDFVINYFNTQLRRHSYTLPDYQQFLLQLTQQFLKDLMAEGARVIGIVGLPPMGCLPVVITMKTAGSPLQPRQCIDSYSDVGKEYNQLLQNMLKNMNTYGTKIIYADIYNPLYDMVQNPNKYGFNNVYSGCCGTGLFELALLCNPNSLVCINASEYIFWDAVHPTQATYYNLFNSLRPTVDVMLKS</sequence>
<dbReference type="CDD" id="cd01837">
    <property type="entry name" value="SGNH_plant_lipase_like"/>
    <property type="match status" value="1"/>
</dbReference>
<dbReference type="PANTHER" id="PTHR45642">
    <property type="entry name" value="GDSL ESTERASE/LIPASE EXL3"/>
    <property type="match status" value="1"/>
</dbReference>
<dbReference type="SUPFAM" id="SSF52266">
    <property type="entry name" value="SGNH hydrolase"/>
    <property type="match status" value="1"/>
</dbReference>
<dbReference type="EMBL" id="JAWPEI010000011">
    <property type="protein sequence ID" value="KAK4711107.1"/>
    <property type="molecule type" value="Genomic_DNA"/>
</dbReference>
<gene>
    <name evidence="3" type="ORF">R3W88_005620</name>
</gene>
<dbReference type="Proteomes" id="UP001311915">
    <property type="component" value="Unassembled WGS sequence"/>
</dbReference>
<comment type="caution">
    <text evidence="3">The sequence shown here is derived from an EMBL/GenBank/DDBJ whole genome shotgun (WGS) entry which is preliminary data.</text>
</comment>
<evidence type="ECO:0008006" key="5">
    <source>
        <dbReference type="Google" id="ProtNLM"/>
    </source>
</evidence>
<organism evidence="3 4">
    <name type="scientific">Solanum pinnatisectum</name>
    <name type="common">tansyleaf nightshade</name>
    <dbReference type="NCBI Taxonomy" id="50273"/>
    <lineage>
        <taxon>Eukaryota</taxon>
        <taxon>Viridiplantae</taxon>
        <taxon>Streptophyta</taxon>
        <taxon>Embryophyta</taxon>
        <taxon>Tracheophyta</taxon>
        <taxon>Spermatophyta</taxon>
        <taxon>Magnoliopsida</taxon>
        <taxon>eudicotyledons</taxon>
        <taxon>Gunneridae</taxon>
        <taxon>Pentapetalae</taxon>
        <taxon>asterids</taxon>
        <taxon>lamiids</taxon>
        <taxon>Solanales</taxon>
        <taxon>Solanaceae</taxon>
        <taxon>Solanoideae</taxon>
        <taxon>Solaneae</taxon>
        <taxon>Solanum</taxon>
    </lineage>
</organism>
<accession>A0AAV9KD26</accession>
<evidence type="ECO:0000313" key="4">
    <source>
        <dbReference type="Proteomes" id="UP001311915"/>
    </source>
</evidence>
<reference evidence="3 4" key="1">
    <citation type="submission" date="2023-10" db="EMBL/GenBank/DDBJ databases">
        <title>Genome-Wide Identification Analysis in wild type Solanum Pinnatisectum Reveals Some Genes Defensing Phytophthora Infestans.</title>
        <authorList>
            <person name="Sun C."/>
        </authorList>
    </citation>
    <scope>NUCLEOTIDE SEQUENCE [LARGE SCALE GENOMIC DNA]</scope>
    <source>
        <strain evidence="3">LQN</strain>
        <tissue evidence="3">Leaf</tissue>
    </source>
</reference>
<feature type="chain" id="PRO_5043631220" description="GDSL esterase/lipase" evidence="2">
    <location>
        <begin position="31"/>
        <end position="375"/>
    </location>
</feature>
<name>A0AAV9KD26_9SOLN</name>
<keyword evidence="2" id="KW-0732">Signal</keyword>
<proteinExistence type="inferred from homology"/>
<evidence type="ECO:0000256" key="1">
    <source>
        <dbReference type="ARBA" id="ARBA00008668"/>
    </source>
</evidence>
<dbReference type="FunFam" id="3.40.50.1110:FF:000003">
    <property type="entry name" value="GDSL esterase/lipase APG"/>
    <property type="match status" value="1"/>
</dbReference>
<dbReference type="InterPro" id="IPR035669">
    <property type="entry name" value="SGNH_plant_lipase-like"/>
</dbReference>
<comment type="similarity">
    <text evidence="1">Belongs to the 'GDSL' lipolytic enzyme family.</text>
</comment>
<dbReference type="Gene3D" id="3.40.50.1110">
    <property type="entry name" value="SGNH hydrolase"/>
    <property type="match status" value="1"/>
</dbReference>
<dbReference type="Pfam" id="PF00657">
    <property type="entry name" value="Lipase_GDSL"/>
    <property type="match status" value="1"/>
</dbReference>
<feature type="signal peptide" evidence="2">
    <location>
        <begin position="1"/>
        <end position="30"/>
    </location>
</feature>
<keyword evidence="4" id="KW-1185">Reference proteome</keyword>
<dbReference type="InterPro" id="IPR036514">
    <property type="entry name" value="SGNH_hydro_sf"/>
</dbReference>
<dbReference type="InterPro" id="IPR050592">
    <property type="entry name" value="GDSL_lipolytic_enzyme"/>
</dbReference>
<dbReference type="AlphaFoldDB" id="A0AAV9KD26"/>
<dbReference type="PANTHER" id="PTHR45642:SF140">
    <property type="match status" value="1"/>
</dbReference>
<dbReference type="GO" id="GO:0016788">
    <property type="term" value="F:hydrolase activity, acting on ester bonds"/>
    <property type="evidence" value="ECO:0007669"/>
    <property type="project" value="InterPro"/>
</dbReference>
<evidence type="ECO:0000256" key="2">
    <source>
        <dbReference type="SAM" id="SignalP"/>
    </source>
</evidence>
<protein>
    <recommendedName>
        <fullName evidence="5">GDSL esterase/lipase</fullName>
    </recommendedName>
</protein>
<evidence type="ECO:0000313" key="3">
    <source>
        <dbReference type="EMBL" id="KAK4711107.1"/>
    </source>
</evidence>